<dbReference type="GO" id="GO:0046872">
    <property type="term" value="F:metal ion binding"/>
    <property type="evidence" value="ECO:0007669"/>
    <property type="project" value="UniProtKB-UniRule"/>
</dbReference>
<comment type="catalytic activity">
    <reaction evidence="5">
        <text>adenylyl-molybdopterin + molybdate = Mo-molybdopterin + AMP + H(+)</text>
        <dbReference type="Rhea" id="RHEA:35047"/>
        <dbReference type="ChEBI" id="CHEBI:15378"/>
        <dbReference type="ChEBI" id="CHEBI:36264"/>
        <dbReference type="ChEBI" id="CHEBI:62727"/>
        <dbReference type="ChEBI" id="CHEBI:71302"/>
        <dbReference type="ChEBI" id="CHEBI:456215"/>
        <dbReference type="EC" id="2.10.1.1"/>
    </reaction>
</comment>
<keyword evidence="6" id="KW-0479">Metal-binding</keyword>
<dbReference type="InterPro" id="IPR001453">
    <property type="entry name" value="MoaB/Mog_dom"/>
</dbReference>
<dbReference type="EMBL" id="BLJE01000002">
    <property type="protein sequence ID" value="GFE65047.1"/>
    <property type="molecule type" value="Genomic_DNA"/>
</dbReference>
<dbReference type="FunFam" id="3.40.980.10:FF:000001">
    <property type="entry name" value="Molybdopterin molybdenumtransferase"/>
    <property type="match status" value="1"/>
</dbReference>
<dbReference type="Gene3D" id="2.40.340.10">
    <property type="entry name" value="MoeA, C-terminal, domain IV"/>
    <property type="match status" value="1"/>
</dbReference>
<dbReference type="Pfam" id="PF03453">
    <property type="entry name" value="MoeA_N"/>
    <property type="match status" value="1"/>
</dbReference>
<proteinExistence type="inferred from homology"/>
<dbReference type="Gene3D" id="3.90.105.10">
    <property type="entry name" value="Molybdopterin biosynthesis moea protein, domain 2"/>
    <property type="match status" value="1"/>
</dbReference>
<evidence type="ECO:0000256" key="4">
    <source>
        <dbReference type="ARBA" id="ARBA00023150"/>
    </source>
</evidence>
<name>A0A6N6JGG1_9RHOB</name>
<dbReference type="InterPro" id="IPR036688">
    <property type="entry name" value="MoeA_C_domain_IV_sf"/>
</dbReference>
<dbReference type="GO" id="GO:0061599">
    <property type="term" value="F:molybdopterin molybdotransferase activity"/>
    <property type="evidence" value="ECO:0007669"/>
    <property type="project" value="UniProtKB-UniRule"/>
</dbReference>
<dbReference type="OrthoDB" id="9804758at2"/>
<dbReference type="InterPro" id="IPR038987">
    <property type="entry name" value="MoeA-like"/>
</dbReference>
<dbReference type="InterPro" id="IPR036135">
    <property type="entry name" value="MoeA_linker/N_sf"/>
</dbReference>
<reference evidence="8 9" key="1">
    <citation type="submission" date="2019-12" db="EMBL/GenBank/DDBJ databases">
        <title>Litoreibacter badius sp. nov., a novel bacteriochlorophyll a-containing bacterium in the genus Litoreibacter.</title>
        <authorList>
            <person name="Kanamuro M."/>
            <person name="Takabe Y."/>
            <person name="Mori K."/>
            <person name="Takaichi S."/>
            <person name="Hanada S."/>
        </authorList>
    </citation>
    <scope>NUCLEOTIDE SEQUENCE [LARGE SCALE GENOMIC DNA]</scope>
    <source>
        <strain evidence="8 9">K6</strain>
    </source>
</reference>
<dbReference type="AlphaFoldDB" id="A0A6N6JGG1"/>
<dbReference type="PANTHER" id="PTHR10192">
    <property type="entry name" value="MOLYBDOPTERIN BIOSYNTHESIS PROTEIN"/>
    <property type="match status" value="1"/>
</dbReference>
<dbReference type="InterPro" id="IPR008284">
    <property type="entry name" value="MoCF_biosynth_CS"/>
</dbReference>
<dbReference type="Gene3D" id="2.170.190.11">
    <property type="entry name" value="Molybdopterin biosynthesis moea protein, domain 3"/>
    <property type="match status" value="1"/>
</dbReference>
<evidence type="ECO:0000259" key="7">
    <source>
        <dbReference type="SMART" id="SM00852"/>
    </source>
</evidence>
<evidence type="ECO:0000256" key="1">
    <source>
        <dbReference type="ARBA" id="ARBA00002901"/>
    </source>
</evidence>
<keyword evidence="6" id="KW-0500">Molybdenum</keyword>
<keyword evidence="6" id="KW-0460">Magnesium</keyword>
<keyword evidence="6" id="KW-0808">Transferase</keyword>
<dbReference type="InterPro" id="IPR036425">
    <property type="entry name" value="MoaB/Mog-like_dom_sf"/>
</dbReference>
<dbReference type="SUPFAM" id="SSF63867">
    <property type="entry name" value="MoeA C-terminal domain-like"/>
    <property type="match status" value="1"/>
</dbReference>
<evidence type="ECO:0000313" key="9">
    <source>
        <dbReference type="Proteomes" id="UP000436822"/>
    </source>
</evidence>
<comment type="cofactor">
    <cofactor evidence="6">
        <name>Mg(2+)</name>
        <dbReference type="ChEBI" id="CHEBI:18420"/>
    </cofactor>
</comment>
<dbReference type="Pfam" id="PF03454">
    <property type="entry name" value="MoeA_C"/>
    <property type="match status" value="1"/>
</dbReference>
<dbReference type="GO" id="GO:0005829">
    <property type="term" value="C:cytosol"/>
    <property type="evidence" value="ECO:0007669"/>
    <property type="project" value="TreeGrafter"/>
</dbReference>
<evidence type="ECO:0000256" key="3">
    <source>
        <dbReference type="ARBA" id="ARBA00010763"/>
    </source>
</evidence>
<dbReference type="NCBIfam" id="NF045515">
    <property type="entry name" value="Glp_gephyrin"/>
    <property type="match status" value="1"/>
</dbReference>
<dbReference type="InterPro" id="IPR005111">
    <property type="entry name" value="MoeA_C_domain_IV"/>
</dbReference>
<sequence>MTLYDRYIAVDWSGGNDTGPTPKADAIWVAVYTDGPPETPHYIRNRLLAEEWLTDQISDALANGARLCVGFDFAFGYPDGFGRWLTASDDPLAVWDWLGERVEDSPKINNRFDVAAAINARCGGIGPFWGNGLKRDIPHLPRKGLARTCEDFPERRQVEHLARGSFPCWQLSGAGAVGSQIIMGLPVLNRLRRRFAGDISVWPFEPLTAPISFVEIWPSLLASEISDTMSLGDIKDARQVEMVANVMARMDHAGTLHGALEAAEGKTEGWILGVGSENSLKSAARPVPPLRNDCFALPPGVDWTPVDEALERLERAITPVVGQERVPAAQADGRITSRDVVAIRSNPPAANSAVDGFGFAHASLPAGAQTIPLVTGRAAAGGAYPGTVPAGQAIRILTGALLPEGVDTVVLEEDCTRNGDEIRVSALPKPGANSRKAGEDVAIGEVILKAGAMIGPPELALCAATGVAELDVFTRLKVGVLSTGDELIAPTSDARPDQTFDANRPMLLSLLSRWGYDPVDLGHSKDDRDLLRATLNDGSRRCDAILTSGGASAGDEDHVSALLKAEGSLSNWRIALKPGRPLALAQWHSVPIFGLPGNPVAALVCALVFARPALSKLAGGTFAKQAGFMVPAAFKKKKKPGRREYLRARLQDDGRVTVFKSEGSGRISGLSWAGGLVELPDGAMTISEGTPVKFIPYSAFGL</sequence>
<gene>
    <name evidence="8" type="ORF">KIN_21210</name>
</gene>
<accession>A0A6N6JGG1</accession>
<organism evidence="8 9">
    <name type="scientific">Litoreibacter roseus</name>
    <dbReference type="NCBI Taxonomy" id="2601869"/>
    <lineage>
        <taxon>Bacteria</taxon>
        <taxon>Pseudomonadati</taxon>
        <taxon>Pseudomonadota</taxon>
        <taxon>Alphaproteobacteria</taxon>
        <taxon>Rhodobacterales</taxon>
        <taxon>Roseobacteraceae</taxon>
        <taxon>Litoreibacter</taxon>
    </lineage>
</organism>
<dbReference type="PANTHER" id="PTHR10192:SF5">
    <property type="entry name" value="GEPHYRIN"/>
    <property type="match status" value="1"/>
</dbReference>
<dbReference type="UniPathway" id="UPA00344"/>
<dbReference type="SMART" id="SM00852">
    <property type="entry name" value="MoCF_biosynth"/>
    <property type="match status" value="1"/>
</dbReference>
<dbReference type="GO" id="GO:0006777">
    <property type="term" value="P:Mo-molybdopterin cofactor biosynthetic process"/>
    <property type="evidence" value="ECO:0007669"/>
    <property type="project" value="UniProtKB-UniRule"/>
</dbReference>
<keyword evidence="9" id="KW-1185">Reference proteome</keyword>
<dbReference type="Pfam" id="PF00994">
    <property type="entry name" value="MoCF_biosynth"/>
    <property type="match status" value="1"/>
</dbReference>
<dbReference type="SUPFAM" id="SSF63882">
    <property type="entry name" value="MoeA N-terminal region -like"/>
    <property type="match status" value="1"/>
</dbReference>
<dbReference type="SUPFAM" id="SSF53218">
    <property type="entry name" value="Molybdenum cofactor biosynthesis proteins"/>
    <property type="match status" value="1"/>
</dbReference>
<feature type="domain" description="MoaB/Mog" evidence="7">
    <location>
        <begin position="479"/>
        <end position="616"/>
    </location>
</feature>
<keyword evidence="4 6" id="KW-0501">Molybdenum cofactor biosynthesis</keyword>
<evidence type="ECO:0000256" key="2">
    <source>
        <dbReference type="ARBA" id="ARBA00005046"/>
    </source>
</evidence>
<comment type="similarity">
    <text evidence="3 6">Belongs to the MoeA family.</text>
</comment>
<dbReference type="Gene3D" id="3.40.980.10">
    <property type="entry name" value="MoaB/Mog-like domain"/>
    <property type="match status" value="1"/>
</dbReference>
<comment type="function">
    <text evidence="1 6">Catalyzes the insertion of molybdate into adenylated molybdopterin with the concomitant release of AMP.</text>
</comment>
<dbReference type="Proteomes" id="UP000436822">
    <property type="component" value="Unassembled WGS sequence"/>
</dbReference>
<dbReference type="InterPro" id="IPR005110">
    <property type="entry name" value="MoeA_linker/N"/>
</dbReference>
<evidence type="ECO:0000313" key="8">
    <source>
        <dbReference type="EMBL" id="GFE65047.1"/>
    </source>
</evidence>
<evidence type="ECO:0000256" key="6">
    <source>
        <dbReference type="RuleBase" id="RU365090"/>
    </source>
</evidence>
<comment type="pathway">
    <text evidence="2 6">Cofactor biosynthesis; molybdopterin biosynthesis.</text>
</comment>
<comment type="caution">
    <text evidence="8">The sequence shown here is derived from an EMBL/GenBank/DDBJ whole genome shotgun (WGS) entry which is preliminary data.</text>
</comment>
<protein>
    <recommendedName>
        <fullName evidence="6">Molybdopterin molybdenumtransferase</fullName>
        <ecNumber evidence="6">2.10.1.1</ecNumber>
    </recommendedName>
</protein>
<dbReference type="PROSITE" id="PS01079">
    <property type="entry name" value="MOCF_BIOSYNTHESIS_2"/>
    <property type="match status" value="1"/>
</dbReference>
<dbReference type="CDD" id="cd00887">
    <property type="entry name" value="MoeA"/>
    <property type="match status" value="1"/>
</dbReference>
<evidence type="ECO:0000256" key="5">
    <source>
        <dbReference type="ARBA" id="ARBA00047317"/>
    </source>
</evidence>
<dbReference type="EC" id="2.10.1.1" evidence="6"/>